<dbReference type="GeneID" id="66067998"/>
<evidence type="ECO:0000313" key="2">
    <source>
        <dbReference type="Proteomes" id="UP000027002"/>
    </source>
</evidence>
<sequence length="97" mass="10630">MYLLPSVANDGLRAASGKLAADQAARLLYPTIQGLLLADICFPTRALAAVRKVPAGIRDARVWLPVIWPCRAQARLGLLMKQLLLNGKYQVCLVLKF</sequence>
<dbReference type="Proteomes" id="UP000027002">
    <property type="component" value="Chromosome 6"/>
</dbReference>
<keyword evidence="2" id="KW-1185">Reference proteome</keyword>
<accession>A0A8E5HX24</accession>
<proteinExistence type="predicted"/>
<dbReference type="RefSeq" id="XP_043000653.1">
    <property type="nucleotide sequence ID" value="XM_043144718.1"/>
</dbReference>
<evidence type="ECO:0000313" key="1">
    <source>
        <dbReference type="EMBL" id="QUC22980.1"/>
    </source>
</evidence>
<reference evidence="1" key="1">
    <citation type="submission" date="2020-03" db="EMBL/GenBank/DDBJ databases">
        <title>A mixture of massive structural variations and highly conserved coding sequences in Ustilaginoidea virens genome.</title>
        <authorList>
            <person name="Zhang K."/>
            <person name="Zhao Z."/>
            <person name="Zhang Z."/>
            <person name="Li Y."/>
            <person name="Hsiang T."/>
            <person name="Sun W."/>
        </authorList>
    </citation>
    <scope>NUCLEOTIDE SEQUENCE</scope>
    <source>
        <strain evidence="1">UV-8b</strain>
    </source>
</reference>
<dbReference type="KEGG" id="uvi:66067998"/>
<name>A0A8E5HX24_USTVR</name>
<dbReference type="AlphaFoldDB" id="A0A8E5HX24"/>
<organism evidence="1 2">
    <name type="scientific">Ustilaginoidea virens</name>
    <name type="common">Rice false smut fungus</name>
    <name type="synonym">Villosiclava virens</name>
    <dbReference type="NCBI Taxonomy" id="1159556"/>
    <lineage>
        <taxon>Eukaryota</taxon>
        <taxon>Fungi</taxon>
        <taxon>Dikarya</taxon>
        <taxon>Ascomycota</taxon>
        <taxon>Pezizomycotina</taxon>
        <taxon>Sordariomycetes</taxon>
        <taxon>Hypocreomycetidae</taxon>
        <taxon>Hypocreales</taxon>
        <taxon>Clavicipitaceae</taxon>
        <taxon>Ustilaginoidea</taxon>
    </lineage>
</organism>
<gene>
    <name evidence="1" type="ORF">UV8b_07221</name>
</gene>
<dbReference type="EMBL" id="CP072758">
    <property type="protein sequence ID" value="QUC22980.1"/>
    <property type="molecule type" value="Genomic_DNA"/>
</dbReference>
<protein>
    <submittedName>
        <fullName evidence="1">Uncharacterized protein</fullName>
    </submittedName>
</protein>